<sequence>MPSTDRGTTVTAVADADIHFYFDPVCPFAWMTSKWVRKVAERRDYRVDWRFISLRLLNSHIDYDAHFPPEYEAGHTAGLRLLRMAARTREEHGREAVARLYAGLGDRIFERERDRTRDETAARERRGTREFVAPVLADLGLPIALADALDDPAWDAVVQAETDEALALTGKDVGTPILHFEPPEGVAFFGPVISRLPDDEQALELWDHVIALARFPGFAEMKRSLRERVQLRALGGDEDEVGKQEDWHGGSRRQKR</sequence>
<evidence type="ECO:0000256" key="1">
    <source>
        <dbReference type="SAM" id="MobiDB-lite"/>
    </source>
</evidence>
<dbReference type="Gene3D" id="3.40.30.10">
    <property type="entry name" value="Glutaredoxin"/>
    <property type="match status" value="1"/>
</dbReference>
<reference evidence="2 3" key="1">
    <citation type="submission" date="2019-06" db="EMBL/GenBank/DDBJ databases">
        <title>Sequencing the genomes of 1000 actinobacteria strains.</title>
        <authorList>
            <person name="Klenk H.-P."/>
        </authorList>
    </citation>
    <scope>NUCLEOTIDE SEQUENCE [LARGE SCALE GENOMIC DNA]</scope>
    <source>
        <strain evidence="2 3">DSM 45301</strain>
    </source>
</reference>
<dbReference type="InterPro" id="IPR036249">
    <property type="entry name" value="Thioredoxin-like_sf"/>
</dbReference>
<keyword evidence="3" id="KW-1185">Reference proteome</keyword>
<evidence type="ECO:0008006" key="4">
    <source>
        <dbReference type="Google" id="ProtNLM"/>
    </source>
</evidence>
<dbReference type="EMBL" id="VFPA01000001">
    <property type="protein sequence ID" value="TQM14329.1"/>
    <property type="molecule type" value="Genomic_DNA"/>
</dbReference>
<proteinExistence type="predicted"/>
<organism evidence="2 3">
    <name type="scientific">Pseudonocardia kunmingensis</name>
    <dbReference type="NCBI Taxonomy" id="630975"/>
    <lineage>
        <taxon>Bacteria</taxon>
        <taxon>Bacillati</taxon>
        <taxon>Actinomycetota</taxon>
        <taxon>Actinomycetes</taxon>
        <taxon>Pseudonocardiales</taxon>
        <taxon>Pseudonocardiaceae</taxon>
        <taxon>Pseudonocardia</taxon>
    </lineage>
</organism>
<dbReference type="InterPro" id="IPR053977">
    <property type="entry name" value="Rv2466c-like"/>
</dbReference>
<dbReference type="Pfam" id="PF22234">
    <property type="entry name" value="Rv2466c-like"/>
    <property type="match status" value="1"/>
</dbReference>
<protein>
    <recommendedName>
        <fullName evidence="4">2-hydroxychromene-2-carboxylate isomerase</fullName>
    </recommendedName>
</protein>
<evidence type="ECO:0000313" key="2">
    <source>
        <dbReference type="EMBL" id="TQM14329.1"/>
    </source>
</evidence>
<accession>A0A543DYJ8</accession>
<comment type="caution">
    <text evidence="2">The sequence shown here is derived from an EMBL/GenBank/DDBJ whole genome shotgun (WGS) entry which is preliminary data.</text>
</comment>
<feature type="region of interest" description="Disordered" evidence="1">
    <location>
        <begin position="234"/>
        <end position="256"/>
    </location>
</feature>
<gene>
    <name evidence="2" type="ORF">FB558_1091</name>
</gene>
<dbReference type="SUPFAM" id="SSF52833">
    <property type="entry name" value="Thioredoxin-like"/>
    <property type="match status" value="1"/>
</dbReference>
<dbReference type="AlphaFoldDB" id="A0A543DYJ8"/>
<evidence type="ECO:0000313" key="3">
    <source>
        <dbReference type="Proteomes" id="UP000315677"/>
    </source>
</evidence>
<dbReference type="Proteomes" id="UP000315677">
    <property type="component" value="Unassembled WGS sequence"/>
</dbReference>
<name>A0A543DYJ8_9PSEU</name>